<evidence type="ECO:0000313" key="6">
    <source>
        <dbReference type="Proteomes" id="UP001309876"/>
    </source>
</evidence>
<dbReference type="SUPFAM" id="SSF54637">
    <property type="entry name" value="Thioesterase/thiol ester dehydrase-isomerase"/>
    <property type="match status" value="2"/>
</dbReference>
<dbReference type="InterPro" id="IPR003703">
    <property type="entry name" value="Acyl_CoA_thio"/>
</dbReference>
<dbReference type="InterPro" id="IPR029069">
    <property type="entry name" value="HotDog_dom_sf"/>
</dbReference>
<organism evidence="5 6">
    <name type="scientific">Lithohypha guttulata</name>
    <dbReference type="NCBI Taxonomy" id="1690604"/>
    <lineage>
        <taxon>Eukaryota</taxon>
        <taxon>Fungi</taxon>
        <taxon>Dikarya</taxon>
        <taxon>Ascomycota</taxon>
        <taxon>Pezizomycotina</taxon>
        <taxon>Eurotiomycetes</taxon>
        <taxon>Chaetothyriomycetidae</taxon>
        <taxon>Chaetothyriales</taxon>
        <taxon>Trichomeriaceae</taxon>
        <taxon>Lithohypha</taxon>
    </lineage>
</organism>
<dbReference type="GO" id="GO:0009062">
    <property type="term" value="P:fatty acid catabolic process"/>
    <property type="evidence" value="ECO:0007669"/>
    <property type="project" value="TreeGrafter"/>
</dbReference>
<gene>
    <name evidence="5" type="ORF">LTR05_003992</name>
</gene>
<dbReference type="GO" id="GO:0006637">
    <property type="term" value="P:acyl-CoA metabolic process"/>
    <property type="evidence" value="ECO:0007669"/>
    <property type="project" value="InterPro"/>
</dbReference>
<keyword evidence="6" id="KW-1185">Reference proteome</keyword>
<dbReference type="CDD" id="cd03444">
    <property type="entry name" value="Thioesterase_II_repeat1"/>
    <property type="match status" value="1"/>
</dbReference>
<dbReference type="Pfam" id="PF20789">
    <property type="entry name" value="4HBT_3C"/>
    <property type="match status" value="1"/>
</dbReference>
<evidence type="ECO:0000313" key="5">
    <source>
        <dbReference type="EMBL" id="KAK5086824.1"/>
    </source>
</evidence>
<keyword evidence="2" id="KW-0378">Hydrolase</keyword>
<name>A0AAN7T2Z8_9EURO</name>
<dbReference type="AlphaFoldDB" id="A0AAN7T2Z8"/>
<evidence type="ECO:0000259" key="4">
    <source>
        <dbReference type="Pfam" id="PF20789"/>
    </source>
</evidence>
<evidence type="ECO:0000256" key="2">
    <source>
        <dbReference type="ARBA" id="ARBA00022801"/>
    </source>
</evidence>
<evidence type="ECO:0000259" key="3">
    <source>
        <dbReference type="Pfam" id="PF13622"/>
    </source>
</evidence>
<dbReference type="Proteomes" id="UP001309876">
    <property type="component" value="Unassembled WGS sequence"/>
</dbReference>
<reference evidence="5 6" key="1">
    <citation type="submission" date="2023-08" db="EMBL/GenBank/DDBJ databases">
        <title>Black Yeasts Isolated from many extreme environments.</title>
        <authorList>
            <person name="Coleine C."/>
            <person name="Stajich J.E."/>
            <person name="Selbmann L."/>
        </authorList>
    </citation>
    <scope>NUCLEOTIDE SEQUENCE [LARGE SCALE GENOMIC DNA]</scope>
    <source>
        <strain evidence="5 6">CCFEE 5910</strain>
    </source>
</reference>
<evidence type="ECO:0000256" key="1">
    <source>
        <dbReference type="ARBA" id="ARBA00006538"/>
    </source>
</evidence>
<proteinExistence type="inferred from homology"/>
<dbReference type="InterPro" id="IPR042171">
    <property type="entry name" value="Acyl-CoA_hotdog"/>
</dbReference>
<sequence>MAEFTMSQSLAIDQIPDQPGTFVSRTLPQRLGNSAPIAYGGCTAGLAVHSACKTIDKPNFHIYSVLGTFLGPTRIDRHVTCRVTRTRDTKTFCTRRVVASQEMDDGSERTCLDIFVNFHVLEPELLRYSASPMKSYGAGPEDPAATTKSSDLAHRLVKEGHIPQTQADKHTEMFALSEKLIETRHCLAGVSGQNFSGLAKNITTTQHQLSIPERTSAEWMRLRRPLSNEAEYAAALAFIMDGALSFLPLNLDKKNFDDVGACSTLDFALRIMVPGFKLHKWHLRERRTIAAAVGRSYSESRLWDEAGNMVAVENQSCIARPRPDQAKARI</sequence>
<accession>A0AAN7T2Z8</accession>
<dbReference type="Pfam" id="PF13622">
    <property type="entry name" value="4HBT_3"/>
    <property type="match status" value="1"/>
</dbReference>
<dbReference type="CDD" id="cd03445">
    <property type="entry name" value="Thioesterase_II_repeat2"/>
    <property type="match status" value="1"/>
</dbReference>
<dbReference type="Gene3D" id="2.40.160.210">
    <property type="entry name" value="Acyl-CoA thioesterase, double hotdog domain"/>
    <property type="match status" value="1"/>
</dbReference>
<dbReference type="PANTHER" id="PTHR11066:SF35">
    <property type="entry name" value="ACYL-COA THIOESTERASE II"/>
    <property type="match status" value="1"/>
</dbReference>
<dbReference type="PANTHER" id="PTHR11066">
    <property type="entry name" value="ACYL-COA THIOESTERASE"/>
    <property type="match status" value="1"/>
</dbReference>
<comment type="caution">
    <text evidence="5">The sequence shown here is derived from an EMBL/GenBank/DDBJ whole genome shotgun (WGS) entry which is preliminary data.</text>
</comment>
<dbReference type="GO" id="GO:0047617">
    <property type="term" value="F:fatty acyl-CoA hydrolase activity"/>
    <property type="evidence" value="ECO:0007669"/>
    <property type="project" value="InterPro"/>
</dbReference>
<feature type="domain" description="Acyl-CoA thioesterase-like N-terminal HotDog" evidence="3">
    <location>
        <begin position="28"/>
        <end position="118"/>
    </location>
</feature>
<dbReference type="GO" id="GO:0005782">
    <property type="term" value="C:peroxisomal matrix"/>
    <property type="evidence" value="ECO:0007669"/>
    <property type="project" value="UniProtKB-SubCell"/>
</dbReference>
<protein>
    <submittedName>
        <fullName evidence="5">Uncharacterized protein</fullName>
    </submittedName>
</protein>
<feature type="domain" description="Acyl-CoA thioesterase-like C-terminal" evidence="4">
    <location>
        <begin position="212"/>
        <end position="318"/>
    </location>
</feature>
<dbReference type="InterPro" id="IPR049449">
    <property type="entry name" value="TesB_ACOT8-like_N"/>
</dbReference>
<comment type="similarity">
    <text evidence="1">Belongs to the C/M/P thioester hydrolase family.</text>
</comment>
<dbReference type="InterPro" id="IPR049450">
    <property type="entry name" value="ACOT8-like_C"/>
</dbReference>
<dbReference type="EMBL" id="JAVRRJ010000003">
    <property type="protein sequence ID" value="KAK5086824.1"/>
    <property type="molecule type" value="Genomic_DNA"/>
</dbReference>